<reference evidence="2" key="1">
    <citation type="journal article" date="2019" name="Heredity">
        <title>Mesozoic mitogenome rearrangements and freshwater mussel (Bivalvia: Unionoidea) macroevolution.</title>
        <authorList>
            <person name="Froufe E."/>
            <person name="Bolotov I."/>
            <person name="Aldridge D.C."/>
            <person name="Bogan A.E."/>
            <person name="Breton S."/>
            <person name="Gan H.M."/>
            <person name="Kovitvadhi U."/>
            <person name="Kovitvadhi S."/>
            <person name="Riccardi N."/>
            <person name="Secci-Petretto G."/>
            <person name="Sousa R."/>
            <person name="Teixeira A."/>
            <person name="Varandas S."/>
            <person name="Zanatta D."/>
            <person name="Zieritz A."/>
            <person name="Fonseca M.M."/>
            <person name="Lopes-Lima M."/>
        </authorList>
    </citation>
    <scope>NUCLEOTIDE SEQUENCE</scope>
    <source>
        <tissue evidence="2">Foot tissue</tissue>
    </source>
</reference>
<keyword evidence="1" id="KW-0812">Transmembrane</keyword>
<proteinExistence type="predicted"/>
<dbReference type="EMBL" id="MK994772">
    <property type="protein sequence ID" value="QDH07377.1"/>
    <property type="molecule type" value="Genomic_DNA"/>
</dbReference>
<evidence type="ECO:0000256" key="1">
    <source>
        <dbReference type="SAM" id="Phobius"/>
    </source>
</evidence>
<feature type="transmembrane region" description="Helical" evidence="1">
    <location>
        <begin position="6"/>
        <end position="29"/>
    </location>
</feature>
<sequence length="65" mass="7468">MPQLSPMSWVMVFLLFFVCWVLVMVVFWWSSRGEYKVGKSKGVGVGMVVSKGFSWGFNRNLKSTK</sequence>
<name>A0A513X0B9_9BIVA</name>
<dbReference type="GeneID" id="41042443"/>
<organism evidence="2">
    <name type="scientific">Microcondylaea bonellii</name>
    <dbReference type="NCBI Taxonomy" id="1678567"/>
    <lineage>
        <taxon>Eukaryota</taxon>
        <taxon>Metazoa</taxon>
        <taxon>Spiralia</taxon>
        <taxon>Lophotrochozoa</taxon>
        <taxon>Mollusca</taxon>
        <taxon>Bivalvia</taxon>
        <taxon>Autobranchia</taxon>
        <taxon>Heteroconchia</taxon>
        <taxon>Palaeoheterodonta</taxon>
        <taxon>Unionida</taxon>
        <taxon>Unionoidea</taxon>
        <taxon>Unionidae</taxon>
        <taxon>Gonideinae</taxon>
        <taxon>Microcondylaea</taxon>
    </lineage>
</organism>
<evidence type="ECO:0000313" key="2">
    <source>
        <dbReference type="EMBL" id="QDH07377.1"/>
    </source>
</evidence>
<geneLocation type="mitochondrion" evidence="2"/>
<keyword evidence="1" id="KW-1133">Transmembrane helix</keyword>
<protein>
    <submittedName>
        <fullName evidence="2">ATP synthase F0 subunit 8</fullName>
    </submittedName>
</protein>
<gene>
    <name evidence="2" type="primary">atp8</name>
</gene>
<keyword evidence="2" id="KW-0496">Mitochondrion</keyword>
<keyword evidence="1" id="KW-0472">Membrane</keyword>
<dbReference type="RefSeq" id="YP_009680590.1">
    <property type="nucleotide sequence ID" value="NC_044111.1"/>
</dbReference>
<accession>A0A513X0B9</accession>
<dbReference type="AlphaFoldDB" id="A0A513X0B9"/>